<reference evidence="2 3" key="1">
    <citation type="submission" date="2009-08" db="EMBL/GenBank/DDBJ databases">
        <title>The Genome Sequence of Spizellomyces punctatus strain DAOM BR117.</title>
        <authorList>
            <consortium name="The Broad Institute Genome Sequencing Platform"/>
            <person name="Russ C."/>
            <person name="Cuomo C."/>
            <person name="Shea T."/>
            <person name="Young S.K."/>
            <person name="Zeng Q."/>
            <person name="Koehrsen M."/>
            <person name="Haas B."/>
            <person name="Borodovsky M."/>
            <person name="Guigo R."/>
            <person name="Alvarado L."/>
            <person name="Berlin A."/>
            <person name="Bochicchio J."/>
            <person name="Borenstein D."/>
            <person name="Chapman S."/>
            <person name="Chen Z."/>
            <person name="Engels R."/>
            <person name="Freedman E."/>
            <person name="Gellesch M."/>
            <person name="Goldberg J."/>
            <person name="Griggs A."/>
            <person name="Gujja S."/>
            <person name="Heiman D."/>
            <person name="Hepburn T."/>
            <person name="Howarth C."/>
            <person name="Jen D."/>
            <person name="Larson L."/>
            <person name="Lewis B."/>
            <person name="Mehta T."/>
            <person name="Park D."/>
            <person name="Pearson M."/>
            <person name="Roberts A."/>
            <person name="Saif S."/>
            <person name="Shenoy N."/>
            <person name="Sisk P."/>
            <person name="Stolte C."/>
            <person name="Sykes S."/>
            <person name="Thomson T."/>
            <person name="Walk T."/>
            <person name="White J."/>
            <person name="Yandava C."/>
            <person name="Burger G."/>
            <person name="Gray M.W."/>
            <person name="Holland P.W.H."/>
            <person name="King N."/>
            <person name="Lang F.B.F."/>
            <person name="Roger A.J."/>
            <person name="Ruiz-Trillo I."/>
            <person name="Lander E."/>
            <person name="Nusbaum C."/>
        </authorList>
    </citation>
    <scope>NUCLEOTIDE SEQUENCE [LARGE SCALE GENOMIC DNA]</scope>
    <source>
        <strain evidence="2 3">DAOM BR117</strain>
    </source>
</reference>
<organism evidence="2 3">
    <name type="scientific">Spizellomyces punctatus (strain DAOM BR117)</name>
    <dbReference type="NCBI Taxonomy" id="645134"/>
    <lineage>
        <taxon>Eukaryota</taxon>
        <taxon>Fungi</taxon>
        <taxon>Fungi incertae sedis</taxon>
        <taxon>Chytridiomycota</taxon>
        <taxon>Chytridiomycota incertae sedis</taxon>
        <taxon>Chytridiomycetes</taxon>
        <taxon>Spizellomycetales</taxon>
        <taxon>Spizellomycetaceae</taxon>
        <taxon>Spizellomyces</taxon>
    </lineage>
</organism>
<feature type="region of interest" description="Disordered" evidence="1">
    <location>
        <begin position="84"/>
        <end position="114"/>
    </location>
</feature>
<name>A0A0L0HS64_SPIPD</name>
<proteinExistence type="predicted"/>
<dbReference type="Proteomes" id="UP000053201">
    <property type="component" value="Unassembled WGS sequence"/>
</dbReference>
<feature type="compositionally biased region" description="Low complexity" evidence="1">
    <location>
        <begin position="13"/>
        <end position="22"/>
    </location>
</feature>
<feature type="region of interest" description="Disordered" evidence="1">
    <location>
        <begin position="1"/>
        <end position="46"/>
    </location>
</feature>
<dbReference type="InParanoid" id="A0A0L0HS64"/>
<keyword evidence="3" id="KW-1185">Reference proteome</keyword>
<dbReference type="VEuPathDB" id="FungiDB:SPPG_01414"/>
<feature type="compositionally biased region" description="Polar residues" evidence="1">
    <location>
        <begin position="84"/>
        <end position="94"/>
    </location>
</feature>
<evidence type="ECO:0000313" key="3">
    <source>
        <dbReference type="Proteomes" id="UP000053201"/>
    </source>
</evidence>
<accession>A0A0L0HS64</accession>
<gene>
    <name evidence="2" type="ORF">SPPG_01414</name>
</gene>
<dbReference type="GeneID" id="27685074"/>
<protein>
    <submittedName>
        <fullName evidence="2">Uncharacterized protein</fullName>
    </submittedName>
</protein>
<dbReference type="EMBL" id="KQ257451">
    <property type="protein sequence ID" value="KND03963.1"/>
    <property type="molecule type" value="Genomic_DNA"/>
</dbReference>
<evidence type="ECO:0000256" key="1">
    <source>
        <dbReference type="SAM" id="MobiDB-lite"/>
    </source>
</evidence>
<sequence>MSDGLTLFHPRASFDASDSFSSSDDEAPTPFKQGRYPSDAYMEPRPSLLQREVSVSSPEFSLTQRLCIPGTSGSRPSMTLGSMATCNAPSSSLQSRRDISTAADRPRTPIPSGMEEGAEFPFPFLFFEADHYRSPPVGSISTLQSDSVHVPVGMPLDVIKEFDKTPSSPSSKKLRRILNKIKKLMQKEPSPKFLL</sequence>
<evidence type="ECO:0000313" key="2">
    <source>
        <dbReference type="EMBL" id="KND03963.1"/>
    </source>
</evidence>
<dbReference type="RefSeq" id="XP_016612002.1">
    <property type="nucleotide sequence ID" value="XM_016749728.1"/>
</dbReference>
<feature type="compositionally biased region" description="Basic and acidic residues" evidence="1">
    <location>
        <begin position="95"/>
        <end position="107"/>
    </location>
</feature>
<dbReference type="AlphaFoldDB" id="A0A0L0HS64"/>